<dbReference type="PROSITE" id="PS00344">
    <property type="entry name" value="GATA_ZN_FINGER_1"/>
    <property type="match status" value="2"/>
</dbReference>
<dbReference type="Proteomes" id="UP000790833">
    <property type="component" value="Unassembled WGS sequence"/>
</dbReference>
<feature type="domain" description="GATA-type" evidence="11">
    <location>
        <begin position="29"/>
        <end position="86"/>
    </location>
</feature>
<dbReference type="OrthoDB" id="515401at2759"/>
<dbReference type="GO" id="GO:0045944">
    <property type="term" value="P:positive regulation of transcription by RNA polymerase II"/>
    <property type="evidence" value="ECO:0007669"/>
    <property type="project" value="TreeGrafter"/>
</dbReference>
<evidence type="ECO:0000256" key="5">
    <source>
        <dbReference type="ARBA" id="ARBA00022833"/>
    </source>
</evidence>
<dbReference type="PRINTS" id="PR00619">
    <property type="entry name" value="GATAZNFINGER"/>
</dbReference>
<accession>A0A9P7V7R5</accession>
<keyword evidence="3" id="KW-0677">Repeat</keyword>
<dbReference type="FunFam" id="3.30.50.10:FF:000039">
    <property type="entry name" value="Siderophore transcription factor SreA"/>
    <property type="match status" value="1"/>
</dbReference>
<dbReference type="EMBL" id="JAHMUF010000018">
    <property type="protein sequence ID" value="KAG7192456.1"/>
    <property type="molecule type" value="Genomic_DNA"/>
</dbReference>
<dbReference type="RefSeq" id="XP_043048006.1">
    <property type="nucleotide sequence ID" value="XM_043192638.1"/>
</dbReference>
<keyword evidence="7" id="KW-0804">Transcription</keyword>
<keyword evidence="4 9" id="KW-0863">Zinc-finger</keyword>
<dbReference type="GO" id="GO:0000981">
    <property type="term" value="F:DNA-binding transcription factor activity, RNA polymerase II-specific"/>
    <property type="evidence" value="ECO:0007669"/>
    <property type="project" value="TreeGrafter"/>
</dbReference>
<protein>
    <submittedName>
        <fullName evidence="12">Electron transfer flavoprotein subunit</fullName>
    </submittedName>
</protein>
<feature type="region of interest" description="Disordered" evidence="10">
    <location>
        <begin position="499"/>
        <end position="518"/>
    </location>
</feature>
<dbReference type="GO" id="GO:0006879">
    <property type="term" value="P:intracellular iron ion homeostasis"/>
    <property type="evidence" value="ECO:0007669"/>
    <property type="project" value="UniProtKB-ARBA"/>
</dbReference>
<evidence type="ECO:0000256" key="6">
    <source>
        <dbReference type="ARBA" id="ARBA00023015"/>
    </source>
</evidence>
<dbReference type="GeneID" id="66115231"/>
<dbReference type="Pfam" id="PF00320">
    <property type="entry name" value="GATA"/>
    <property type="match status" value="2"/>
</dbReference>
<keyword evidence="13" id="KW-1185">Reference proteome</keyword>
<feature type="compositionally biased region" description="Polar residues" evidence="10">
    <location>
        <begin position="14"/>
        <end position="37"/>
    </location>
</feature>
<evidence type="ECO:0000313" key="13">
    <source>
        <dbReference type="Proteomes" id="UP000790833"/>
    </source>
</evidence>
<evidence type="ECO:0000259" key="11">
    <source>
        <dbReference type="PROSITE" id="PS50114"/>
    </source>
</evidence>
<evidence type="ECO:0000256" key="7">
    <source>
        <dbReference type="ARBA" id="ARBA00023163"/>
    </source>
</evidence>
<evidence type="ECO:0000256" key="10">
    <source>
        <dbReference type="SAM" id="MobiDB-lite"/>
    </source>
</evidence>
<feature type="compositionally biased region" description="Polar residues" evidence="10">
    <location>
        <begin position="506"/>
        <end position="518"/>
    </location>
</feature>
<keyword evidence="8" id="KW-0539">Nucleus</keyword>
<dbReference type="GO" id="GO:0005634">
    <property type="term" value="C:nucleus"/>
    <property type="evidence" value="ECO:0007669"/>
    <property type="project" value="UniProtKB-SubCell"/>
</dbReference>
<evidence type="ECO:0000256" key="8">
    <source>
        <dbReference type="ARBA" id="ARBA00023242"/>
    </source>
</evidence>
<evidence type="ECO:0000256" key="3">
    <source>
        <dbReference type="ARBA" id="ARBA00022737"/>
    </source>
</evidence>
<keyword evidence="5" id="KW-0862">Zinc</keyword>
<dbReference type="SMART" id="SM00401">
    <property type="entry name" value="ZnF_GATA"/>
    <property type="match status" value="2"/>
</dbReference>
<reference evidence="12" key="1">
    <citation type="submission" date="2021-03" db="EMBL/GenBank/DDBJ databases">
        <authorList>
            <person name="Palmer J.M."/>
        </authorList>
    </citation>
    <scope>NUCLEOTIDE SEQUENCE</scope>
    <source>
        <strain evidence="12">ARV_011</strain>
    </source>
</reference>
<dbReference type="InterPro" id="IPR039355">
    <property type="entry name" value="Transcription_factor_GATA"/>
</dbReference>
<feature type="region of interest" description="Disordered" evidence="10">
    <location>
        <begin position="1"/>
        <end position="37"/>
    </location>
</feature>
<evidence type="ECO:0000256" key="9">
    <source>
        <dbReference type="PROSITE-ProRule" id="PRU00094"/>
    </source>
</evidence>
<feature type="region of interest" description="Disordered" evidence="10">
    <location>
        <begin position="220"/>
        <end position="296"/>
    </location>
</feature>
<evidence type="ECO:0000256" key="4">
    <source>
        <dbReference type="ARBA" id="ARBA00022771"/>
    </source>
</evidence>
<dbReference type="GO" id="GO:0000122">
    <property type="term" value="P:negative regulation of transcription by RNA polymerase II"/>
    <property type="evidence" value="ECO:0007669"/>
    <property type="project" value="TreeGrafter"/>
</dbReference>
<keyword evidence="6" id="KW-0805">Transcription regulation</keyword>
<feature type="domain" description="GATA-type" evidence="11">
    <location>
        <begin position="166"/>
        <end position="219"/>
    </location>
</feature>
<comment type="caution">
    <text evidence="12">The sequence shown here is derived from an EMBL/GenBank/DDBJ whole genome shotgun (WGS) entry which is preliminary data.</text>
</comment>
<evidence type="ECO:0000256" key="2">
    <source>
        <dbReference type="ARBA" id="ARBA00022723"/>
    </source>
</evidence>
<dbReference type="SUPFAM" id="SSF57716">
    <property type="entry name" value="Glucocorticoid receptor-like (DNA-binding domain)"/>
    <property type="match status" value="2"/>
</dbReference>
<evidence type="ECO:0000313" key="12">
    <source>
        <dbReference type="EMBL" id="KAG7192456.1"/>
    </source>
</evidence>
<feature type="region of interest" description="Disordered" evidence="10">
    <location>
        <begin position="130"/>
        <end position="159"/>
    </location>
</feature>
<comment type="subcellular location">
    <subcellularLocation>
        <location evidence="1">Nucleus</location>
    </subcellularLocation>
</comment>
<dbReference type="PANTHER" id="PTHR10071:SF281">
    <property type="entry name" value="BOX A-BINDING FACTOR-RELATED"/>
    <property type="match status" value="1"/>
</dbReference>
<gene>
    <name evidence="12" type="primary">CIR1_1</name>
    <name evidence="12" type="ORF">KQ657_001857</name>
</gene>
<dbReference type="CDD" id="cd00202">
    <property type="entry name" value="ZnF_GATA"/>
    <property type="match status" value="2"/>
</dbReference>
<organism evidence="12 13">
    <name type="scientific">Scheffersomyces spartinae</name>
    <dbReference type="NCBI Taxonomy" id="45513"/>
    <lineage>
        <taxon>Eukaryota</taxon>
        <taxon>Fungi</taxon>
        <taxon>Dikarya</taxon>
        <taxon>Ascomycota</taxon>
        <taxon>Saccharomycotina</taxon>
        <taxon>Pichiomycetes</taxon>
        <taxon>Debaryomycetaceae</taxon>
        <taxon>Scheffersomyces</taxon>
    </lineage>
</organism>
<dbReference type="PROSITE" id="PS50114">
    <property type="entry name" value="GATA_ZN_FINGER_2"/>
    <property type="match status" value="2"/>
</dbReference>
<feature type="compositionally biased region" description="Low complexity" evidence="10">
    <location>
        <begin position="283"/>
        <end position="296"/>
    </location>
</feature>
<dbReference type="InterPro" id="IPR013088">
    <property type="entry name" value="Znf_NHR/GATA"/>
</dbReference>
<keyword evidence="2" id="KW-0479">Metal-binding</keyword>
<proteinExistence type="predicted"/>
<dbReference type="AlphaFoldDB" id="A0A9P7V7R5"/>
<evidence type="ECO:0000256" key="1">
    <source>
        <dbReference type="ARBA" id="ARBA00004123"/>
    </source>
</evidence>
<sequence>MSKPTSGIPGLQAGDQNDTKSSPQSPVNPATGQQCSNCGTSKTPLWRRAPDGTLICNACGLYLRSNHTHRPVNLKRPPNIISVSQKEAGSCKGDGRCNGTGGSAACKGCPAYNNRAVLQKERLQALLNQNGSRSTSGCGSGSGSGQVDSPKQESQDEQSIVNCDAEDLAIACDNCGTTITPLWRRDDMGKTICNACGLYYRLHGSHRPIRMKRSTIKRRKRNLSLKTVSPTLDDQDDSRDNSPGGSTKKIKTDVSEPSITLSTASSSSIPRSVNVRTTNSDISTTTTTKSTPTATPPLLASTHSLFIQTETQQQAAYMLPFQQHPVQPPLATPYTSIPVPGTNQYSIPYEQSSEPISYGLLPHKPSTLMLILPPATTISSVSPNGASSTTTTPPSLPSIRPMTFPNIHHQMSSILPPYSGNGRLPNGPGPMPGPHIGALSALSSGISNGMSTTLPSIKLMNSPAPASVLKQEDNQVAIKQEETAKKNTPIAIDFTNSFKSNDKSTNKNSMSIGGLLNN</sequence>
<feature type="compositionally biased region" description="Low complexity" evidence="10">
    <location>
        <begin position="255"/>
        <end position="272"/>
    </location>
</feature>
<dbReference type="FunFam" id="3.30.50.10:FF:000007">
    <property type="entry name" value="Nitrogen regulatory AreA, N-terminal"/>
    <property type="match status" value="1"/>
</dbReference>
<dbReference type="GO" id="GO:0000978">
    <property type="term" value="F:RNA polymerase II cis-regulatory region sequence-specific DNA binding"/>
    <property type="evidence" value="ECO:0007669"/>
    <property type="project" value="TreeGrafter"/>
</dbReference>
<dbReference type="PANTHER" id="PTHR10071">
    <property type="entry name" value="TRANSCRIPTION FACTOR GATA FAMILY MEMBER"/>
    <property type="match status" value="1"/>
</dbReference>
<dbReference type="Gene3D" id="3.30.50.10">
    <property type="entry name" value="Erythroid Transcription Factor GATA-1, subunit A"/>
    <property type="match status" value="2"/>
</dbReference>
<name>A0A9P7V7R5_9ASCO</name>
<dbReference type="GO" id="GO:0008270">
    <property type="term" value="F:zinc ion binding"/>
    <property type="evidence" value="ECO:0007669"/>
    <property type="project" value="UniProtKB-KW"/>
</dbReference>
<dbReference type="InterPro" id="IPR000679">
    <property type="entry name" value="Znf_GATA"/>
</dbReference>